<keyword evidence="3" id="KW-0675">Receptor</keyword>
<dbReference type="GO" id="GO:0020037">
    <property type="term" value="F:heme binding"/>
    <property type="evidence" value="ECO:0007669"/>
    <property type="project" value="InterPro"/>
</dbReference>
<dbReference type="InterPro" id="IPR009050">
    <property type="entry name" value="Globin-like_sf"/>
</dbReference>
<dbReference type="EMBL" id="JACYFG010000009">
    <property type="protein sequence ID" value="MBD5779601.1"/>
    <property type="molecule type" value="Genomic_DNA"/>
</dbReference>
<protein>
    <submittedName>
        <fullName evidence="3">Hemin receptor</fullName>
    </submittedName>
</protein>
<proteinExistence type="inferred from homology"/>
<keyword evidence="1" id="KW-0349">Heme</keyword>
<accession>A0A927F9A4</accession>
<dbReference type="Proteomes" id="UP000622317">
    <property type="component" value="Unassembled WGS sequence"/>
</dbReference>
<comment type="caution">
    <text evidence="3">The sequence shown here is derived from an EMBL/GenBank/DDBJ whole genome shotgun (WGS) entry which is preliminary data.</text>
</comment>
<dbReference type="PANTHER" id="PTHR43396">
    <property type="entry name" value="FLAVOHEMOPROTEIN"/>
    <property type="match status" value="1"/>
</dbReference>
<evidence type="ECO:0000256" key="1">
    <source>
        <dbReference type="RuleBase" id="RU000356"/>
    </source>
</evidence>
<reference evidence="3" key="1">
    <citation type="submission" date="2020-09" db="EMBL/GenBank/DDBJ databases">
        <title>Pelagicoccus enzymogenes sp. nov. with an EPS production, isolated from marine sediment.</title>
        <authorList>
            <person name="Feng X."/>
        </authorList>
    </citation>
    <scope>NUCLEOTIDE SEQUENCE</scope>
    <source>
        <strain evidence="3">NFK12</strain>
    </source>
</reference>
<name>A0A927F9A4_9BACT</name>
<dbReference type="Pfam" id="PF00042">
    <property type="entry name" value="Globin"/>
    <property type="match status" value="1"/>
</dbReference>
<sequence>MTEKQIELVQSSWEKCIPIADTAASIFYAKLFELDPSLKPLFKSDIKEQGKKLMTMITTAVRGLNNLEGIVGAVQAMGKRHVGYGVKDEHYETVGTALIWTLGQGLGDDFTEETKEAWIATYTLLATTMKDAANEVAA</sequence>
<keyword evidence="1" id="KW-0408">Iron</keyword>
<dbReference type="GO" id="GO:0071949">
    <property type="term" value="F:FAD binding"/>
    <property type="evidence" value="ECO:0007669"/>
    <property type="project" value="TreeGrafter"/>
</dbReference>
<organism evidence="3 4">
    <name type="scientific">Pelagicoccus enzymogenes</name>
    <dbReference type="NCBI Taxonomy" id="2773457"/>
    <lineage>
        <taxon>Bacteria</taxon>
        <taxon>Pseudomonadati</taxon>
        <taxon>Verrucomicrobiota</taxon>
        <taxon>Opitutia</taxon>
        <taxon>Puniceicoccales</taxon>
        <taxon>Pelagicoccaceae</taxon>
        <taxon>Pelagicoccus</taxon>
    </lineage>
</organism>
<dbReference type="RefSeq" id="WP_191616738.1">
    <property type="nucleotide sequence ID" value="NZ_JACYFG010000009.1"/>
</dbReference>
<dbReference type="PROSITE" id="PS01033">
    <property type="entry name" value="GLOBIN"/>
    <property type="match status" value="1"/>
</dbReference>
<gene>
    <name evidence="3" type="ORF">IEN85_08845</name>
</gene>
<evidence type="ECO:0000259" key="2">
    <source>
        <dbReference type="PROSITE" id="PS01033"/>
    </source>
</evidence>
<dbReference type="CDD" id="cd12131">
    <property type="entry name" value="HGbI-like"/>
    <property type="match status" value="1"/>
</dbReference>
<dbReference type="InterPro" id="IPR000971">
    <property type="entry name" value="Globin"/>
</dbReference>
<comment type="similarity">
    <text evidence="1">Belongs to the globin family.</text>
</comment>
<evidence type="ECO:0000313" key="4">
    <source>
        <dbReference type="Proteomes" id="UP000622317"/>
    </source>
</evidence>
<dbReference type="GO" id="GO:0071500">
    <property type="term" value="P:cellular response to nitrosative stress"/>
    <property type="evidence" value="ECO:0007669"/>
    <property type="project" value="TreeGrafter"/>
</dbReference>
<keyword evidence="1" id="KW-0561">Oxygen transport</keyword>
<dbReference type="GO" id="GO:0046210">
    <property type="term" value="P:nitric oxide catabolic process"/>
    <property type="evidence" value="ECO:0007669"/>
    <property type="project" value="TreeGrafter"/>
</dbReference>
<dbReference type="GO" id="GO:0008941">
    <property type="term" value="F:nitric oxide dioxygenase NAD(P)H activity"/>
    <property type="evidence" value="ECO:0007669"/>
    <property type="project" value="TreeGrafter"/>
</dbReference>
<dbReference type="AlphaFoldDB" id="A0A927F9A4"/>
<keyword evidence="1" id="KW-0479">Metal-binding</keyword>
<dbReference type="PRINTS" id="PR00188">
    <property type="entry name" value="PLANTGLOBIN"/>
</dbReference>
<evidence type="ECO:0000313" key="3">
    <source>
        <dbReference type="EMBL" id="MBD5779601.1"/>
    </source>
</evidence>
<dbReference type="InterPro" id="IPR012292">
    <property type="entry name" value="Globin/Proto"/>
</dbReference>
<dbReference type="Gene3D" id="1.10.490.10">
    <property type="entry name" value="Globins"/>
    <property type="match status" value="1"/>
</dbReference>
<keyword evidence="1" id="KW-0813">Transport</keyword>
<dbReference type="GO" id="GO:0005344">
    <property type="term" value="F:oxygen carrier activity"/>
    <property type="evidence" value="ECO:0007669"/>
    <property type="project" value="UniProtKB-KW"/>
</dbReference>
<dbReference type="SUPFAM" id="SSF46458">
    <property type="entry name" value="Globin-like"/>
    <property type="match status" value="1"/>
</dbReference>
<keyword evidence="4" id="KW-1185">Reference proteome</keyword>
<dbReference type="GO" id="GO:0019825">
    <property type="term" value="F:oxygen binding"/>
    <property type="evidence" value="ECO:0007669"/>
    <property type="project" value="InterPro"/>
</dbReference>
<dbReference type="PANTHER" id="PTHR43396:SF6">
    <property type="entry name" value="ABL201WP"/>
    <property type="match status" value="1"/>
</dbReference>
<feature type="domain" description="Globin" evidence="2">
    <location>
        <begin position="1"/>
        <end position="134"/>
    </location>
</feature>